<reference evidence="2 3" key="1">
    <citation type="submission" date="2014-06" db="EMBL/GenBank/DDBJ databases">
        <authorList>
            <person name="Swart Estienne"/>
        </authorList>
    </citation>
    <scope>NUCLEOTIDE SEQUENCE [LARGE SCALE GENOMIC DNA]</scope>
    <source>
        <strain evidence="2 3">130c</strain>
    </source>
</reference>
<gene>
    <name evidence="2" type="primary">Contig1576.g1719</name>
    <name evidence="2" type="ORF">STYLEM_18742</name>
</gene>
<feature type="compositionally biased region" description="Polar residues" evidence="1">
    <location>
        <begin position="965"/>
        <end position="974"/>
    </location>
</feature>
<proteinExistence type="predicted"/>
<feature type="compositionally biased region" description="Low complexity" evidence="1">
    <location>
        <begin position="1117"/>
        <end position="1127"/>
    </location>
</feature>
<organism evidence="2 3">
    <name type="scientific">Stylonychia lemnae</name>
    <name type="common">Ciliate</name>
    <dbReference type="NCBI Taxonomy" id="5949"/>
    <lineage>
        <taxon>Eukaryota</taxon>
        <taxon>Sar</taxon>
        <taxon>Alveolata</taxon>
        <taxon>Ciliophora</taxon>
        <taxon>Intramacronucleata</taxon>
        <taxon>Spirotrichea</taxon>
        <taxon>Stichotrichia</taxon>
        <taxon>Sporadotrichida</taxon>
        <taxon>Oxytrichidae</taxon>
        <taxon>Stylonychinae</taxon>
        <taxon>Stylonychia</taxon>
    </lineage>
</organism>
<feature type="compositionally biased region" description="Polar residues" evidence="1">
    <location>
        <begin position="525"/>
        <end position="538"/>
    </location>
</feature>
<feature type="compositionally biased region" description="Low complexity" evidence="1">
    <location>
        <begin position="1341"/>
        <end position="1353"/>
    </location>
</feature>
<evidence type="ECO:0000313" key="3">
    <source>
        <dbReference type="Proteomes" id="UP000039865"/>
    </source>
</evidence>
<feature type="compositionally biased region" description="Basic and acidic residues" evidence="1">
    <location>
        <begin position="98"/>
        <end position="110"/>
    </location>
</feature>
<evidence type="ECO:0000256" key="1">
    <source>
        <dbReference type="SAM" id="MobiDB-lite"/>
    </source>
</evidence>
<feature type="region of interest" description="Disordered" evidence="1">
    <location>
        <begin position="1108"/>
        <end position="1136"/>
    </location>
</feature>
<accession>A0A078B7S8</accession>
<keyword evidence="3" id="KW-1185">Reference proteome</keyword>
<feature type="region of interest" description="Disordered" evidence="1">
    <location>
        <begin position="525"/>
        <end position="544"/>
    </location>
</feature>
<sequence>MNPGNNLKPTIINRSSSNLKIQNGKKSPINISQIIKHDAILYTNNKSLEASFSLPEITKKNPYDQSQTKTLKLKMKGMIKSNTKSNLLKTLKTRLDNKQKPTHENIDSENSKISVSNQEEQLQRRLDRIKRDLARIQVNSNQVQKSLNNSQKTFKIKNLQKRSRNIEGKNYQTMQEDPLSQSLEIIQIDESSRQLQQYLLQSSNALANKSREKLPIPKQHKANNYIQSNSLNSRISKQDYVASPFLNVNDKKFSYILQDNSPSHSHNPERQISLNLNSKQAEYMGESRENNIFNQDKMSSKFLAPMMNQSFDQISQIDRQLSGNTNTSELIRIQSKDFSYKSFFHELRGLNTPQNADYKANKFNTINSKYTKNPSEITQSIIKENNTSELRSSYLMSSPHKVKDELDLQTNLLQLDIKPSVILVQQQVKSKFSNKDLIQKVSSQEDSIIFESEERKESRRSKISIIIDEYQEKGNMESQKQIMNKINLDGVNRQSPDVIHSPSLQSYSSKEHIKVDTDEEFKTMLQPQNQPQPYSKEQQPVKKKSTKTFINANESNRFQSEMSFKVSKNPDSNTISRQETDQQSINISQFKGFNKELALQLSIKQMNLKSKIIKEKSSTAFVYTCLQIYRIMLRFNNYDLLMRLVKNRFVRLAVKAYKQYQIIKKRKSLFIDTEKVKEDRRRSKKQVPNYLLKKQATWAGQGRIGAISPLIQMSRHNDSISRPSISKRSMTDSEIPMGTQEALYWFKQACLTSAIIAFEKLKVKIIFSNQNAIIDYSLELFRQMLMYNYQNLLFKLVKKRLVQMSVKIYQEYERQWERETIFQLFRKRIVKLAISIYYKSRSHGSLSIFRNRFNTSIDKTSIDTQVISLSQRIQQENLANSQQAFQRNQNQLSIQHQPQLDTIIQNLPLNPDAMVLKVSQAFLLEYESDEEDKQDSTQVDKQQQDLESSRELSSIDRNSLRDQQPRSSISSNFSNGLLMDSMMLQFKKIGDLDNASIPQLREIEKNIMLQQQRIQQEIQEIQGSSESGGNNNNNLSQRISTNYQTTTQGSQNNITQGININSNSNMNADYPRFSDVEKFESSITPIPFSKNSTGMNVNPIIQVTSVPVSSFTNDNNSHQQQFQQSQHEQSKMPYQQTDDEIKQQIFMNYGNADQMLEEESSQDSSSTYSKQSVKSGSNRSHSSFAASSRRLEGSKRSINNNQQKRSDPNPKIDSSLIQSKQQTTQIRQSMGEITAPTNKLLEKSINNGSSSNRKKTINQNYQENIVIKKQTDKSISRFSLNLNNQNQQRLPSSAVSNHGGLSGIQGVSPNHGQNSMNRVSQVNEPKQLNNTIGIQIKGTRNNSSNEQNTNANALNSSNHAGKSPRLSKTMGLVSQKKPKEEVVKLFKMFKDLDLQRQQMILRALEPHLIAKTKKHGNLPRFDIKMKRYSDFINRSTDNQ</sequence>
<feature type="region of interest" description="Disordered" evidence="1">
    <location>
        <begin position="1288"/>
        <end position="1317"/>
    </location>
</feature>
<feature type="compositionally biased region" description="Polar residues" evidence="1">
    <location>
        <begin position="1215"/>
        <end position="1228"/>
    </location>
</feature>
<feature type="region of interest" description="Disordered" evidence="1">
    <location>
        <begin position="98"/>
        <end position="119"/>
    </location>
</feature>
<dbReference type="Proteomes" id="UP000039865">
    <property type="component" value="Unassembled WGS sequence"/>
</dbReference>
<name>A0A078B7S8_STYLE</name>
<feature type="region of interest" description="Disordered" evidence="1">
    <location>
        <begin position="1156"/>
        <end position="1238"/>
    </location>
</feature>
<protein>
    <submittedName>
        <fullName evidence="2">Uncharacterized protein</fullName>
    </submittedName>
</protein>
<feature type="region of interest" description="Disordered" evidence="1">
    <location>
        <begin position="1335"/>
        <end position="1374"/>
    </location>
</feature>
<feature type="region of interest" description="Disordered" evidence="1">
    <location>
        <begin position="929"/>
        <end position="974"/>
    </location>
</feature>
<dbReference type="InParanoid" id="A0A078B7S8"/>
<evidence type="ECO:0000313" key="2">
    <source>
        <dbReference type="EMBL" id="CDW89608.1"/>
    </source>
</evidence>
<feature type="compositionally biased region" description="Basic and acidic residues" evidence="1">
    <location>
        <begin position="942"/>
        <end position="964"/>
    </location>
</feature>
<feature type="compositionally biased region" description="Polar residues" evidence="1">
    <location>
        <begin position="1305"/>
        <end position="1317"/>
    </location>
</feature>
<dbReference type="EMBL" id="CCKQ01017711">
    <property type="protein sequence ID" value="CDW89608.1"/>
    <property type="molecule type" value="Genomic_DNA"/>
</dbReference>
<feature type="compositionally biased region" description="Low complexity" evidence="1">
    <location>
        <begin position="1162"/>
        <end position="1188"/>
    </location>
</feature>